<sequence length="366" mass="42582">MYFSEKKSWNAKDMSMKNLMAFFFPQKGASTPVVVVSTPANQLSPEKRRERSHELMKLVSNSYRRMVSTLDKEANHIACIYYMLLRGMDTIEDDMTIPIEKKIPLLRNFHEIIFQRGWTFNENGPDEKHRQLLVEFDIIIEEFLSFSEEIRDIIADAAKDMGNGMADYILLREKSKYYVVTVEDYDKYCFHKLDIMKDFRNDFYQNRVYWPSAIWSQYVTNVSELMEPMNKELALNCQSAMTLNALSHVVDSLEFLSKLNNDPVMFKIIALSVATEFAYLTAIFRNYDVFSKKVTYQGIAKVISKCNNLEDFCILCKSNVKKIMKRNDPRDTKSYKKIDAVCKEVGSTDGVKDIFLCISVRGTMTK</sequence>
<dbReference type="PANTHER" id="PTHR11626:SF2">
    <property type="entry name" value="SQUALENE SYNTHASE"/>
    <property type="match status" value="1"/>
</dbReference>
<dbReference type="Pfam" id="PF00494">
    <property type="entry name" value="SQS_PSY"/>
    <property type="match status" value="2"/>
</dbReference>
<reference evidence="1" key="1">
    <citation type="submission" date="2021-06" db="EMBL/GenBank/DDBJ databases">
        <authorList>
            <person name="Kallberg Y."/>
            <person name="Tangrot J."/>
            <person name="Rosling A."/>
        </authorList>
    </citation>
    <scope>NUCLEOTIDE SEQUENCE</scope>
    <source>
        <strain evidence="1">CL551</strain>
    </source>
</reference>
<gene>
    <name evidence="1" type="ORF">AMORRO_LOCUS7194</name>
</gene>
<dbReference type="AlphaFoldDB" id="A0A9N9C1K2"/>
<dbReference type="InterPro" id="IPR008949">
    <property type="entry name" value="Isoprenoid_synthase_dom_sf"/>
</dbReference>
<dbReference type="GO" id="GO:0051996">
    <property type="term" value="F:squalene synthase [NAD(P)H] activity"/>
    <property type="evidence" value="ECO:0007669"/>
    <property type="project" value="InterPro"/>
</dbReference>
<dbReference type="GO" id="GO:0045338">
    <property type="term" value="P:farnesyl diphosphate metabolic process"/>
    <property type="evidence" value="ECO:0007669"/>
    <property type="project" value="InterPro"/>
</dbReference>
<dbReference type="PANTHER" id="PTHR11626">
    <property type="entry name" value="FARNESYL-DIPHOSPHATE FARNESYLTRANSFERASE"/>
    <property type="match status" value="1"/>
</dbReference>
<evidence type="ECO:0000313" key="1">
    <source>
        <dbReference type="EMBL" id="CAG8587416.1"/>
    </source>
</evidence>
<evidence type="ECO:0000313" key="2">
    <source>
        <dbReference type="Proteomes" id="UP000789342"/>
    </source>
</evidence>
<protein>
    <submittedName>
        <fullName evidence="1">18553_t:CDS:1</fullName>
    </submittedName>
</protein>
<organism evidence="1 2">
    <name type="scientific">Acaulospora morrowiae</name>
    <dbReference type="NCBI Taxonomy" id="94023"/>
    <lineage>
        <taxon>Eukaryota</taxon>
        <taxon>Fungi</taxon>
        <taxon>Fungi incertae sedis</taxon>
        <taxon>Mucoromycota</taxon>
        <taxon>Glomeromycotina</taxon>
        <taxon>Glomeromycetes</taxon>
        <taxon>Diversisporales</taxon>
        <taxon>Acaulosporaceae</taxon>
        <taxon>Acaulospora</taxon>
    </lineage>
</organism>
<dbReference type="InterPro" id="IPR002060">
    <property type="entry name" value="Squ/phyt_synthse"/>
</dbReference>
<dbReference type="EMBL" id="CAJVPV010005234">
    <property type="protein sequence ID" value="CAG8587416.1"/>
    <property type="molecule type" value="Genomic_DNA"/>
</dbReference>
<dbReference type="Gene3D" id="1.10.600.10">
    <property type="entry name" value="Farnesyl Diphosphate Synthase"/>
    <property type="match status" value="2"/>
</dbReference>
<dbReference type="OrthoDB" id="431150at2759"/>
<keyword evidence="2" id="KW-1185">Reference proteome</keyword>
<dbReference type="InterPro" id="IPR044844">
    <property type="entry name" value="Trans_IPPS_euk-type"/>
</dbReference>
<accession>A0A9N9C1K2</accession>
<dbReference type="SUPFAM" id="SSF48576">
    <property type="entry name" value="Terpenoid synthases"/>
    <property type="match status" value="1"/>
</dbReference>
<proteinExistence type="predicted"/>
<name>A0A9N9C1K2_9GLOM</name>
<dbReference type="Proteomes" id="UP000789342">
    <property type="component" value="Unassembled WGS sequence"/>
</dbReference>
<dbReference type="GO" id="GO:0005789">
    <property type="term" value="C:endoplasmic reticulum membrane"/>
    <property type="evidence" value="ECO:0007669"/>
    <property type="project" value="TreeGrafter"/>
</dbReference>
<comment type="caution">
    <text evidence="1">The sequence shown here is derived from an EMBL/GenBank/DDBJ whole genome shotgun (WGS) entry which is preliminary data.</text>
</comment>